<evidence type="ECO:0000313" key="4">
    <source>
        <dbReference type="EMBL" id="SOE16870.1"/>
    </source>
</evidence>
<keyword evidence="1 2" id="KW-0238">DNA-binding</keyword>
<feature type="domain" description="HTH tetR-type" evidence="3">
    <location>
        <begin position="6"/>
        <end position="66"/>
    </location>
</feature>
<dbReference type="Pfam" id="PF00440">
    <property type="entry name" value="TetR_N"/>
    <property type="match status" value="1"/>
</dbReference>
<dbReference type="AlphaFoldDB" id="A0A286I9U6"/>
<keyword evidence="5" id="KW-1185">Reference proteome</keyword>
<dbReference type="OrthoDB" id="3218408at2"/>
<name>A0A286I9U6_9HYPH</name>
<dbReference type="InterPro" id="IPR001647">
    <property type="entry name" value="HTH_TetR"/>
</dbReference>
<proteinExistence type="predicted"/>
<evidence type="ECO:0000256" key="1">
    <source>
        <dbReference type="ARBA" id="ARBA00023125"/>
    </source>
</evidence>
<dbReference type="GO" id="GO:0003677">
    <property type="term" value="F:DNA binding"/>
    <property type="evidence" value="ECO:0007669"/>
    <property type="project" value="UniProtKB-UniRule"/>
</dbReference>
<dbReference type="InterPro" id="IPR009057">
    <property type="entry name" value="Homeodomain-like_sf"/>
</dbReference>
<protein>
    <submittedName>
        <fullName evidence="4">TetR family transcriptional regulator</fullName>
    </submittedName>
</protein>
<evidence type="ECO:0000259" key="3">
    <source>
        <dbReference type="PROSITE" id="PS50977"/>
    </source>
</evidence>
<dbReference type="SUPFAM" id="SSF46689">
    <property type="entry name" value="Homeodomain-like"/>
    <property type="match status" value="1"/>
</dbReference>
<feature type="DNA-binding region" description="H-T-H motif" evidence="2">
    <location>
        <begin position="29"/>
        <end position="48"/>
    </location>
</feature>
<organism evidence="4 5">
    <name type="scientific">Hoeflea halophila</name>
    <dbReference type="NCBI Taxonomy" id="714899"/>
    <lineage>
        <taxon>Bacteria</taxon>
        <taxon>Pseudomonadati</taxon>
        <taxon>Pseudomonadota</taxon>
        <taxon>Alphaproteobacteria</taxon>
        <taxon>Hyphomicrobiales</taxon>
        <taxon>Rhizobiaceae</taxon>
        <taxon>Hoeflea</taxon>
    </lineage>
</organism>
<reference evidence="5" key="1">
    <citation type="submission" date="2017-08" db="EMBL/GenBank/DDBJ databases">
        <authorList>
            <person name="Varghese N."/>
            <person name="Submissions S."/>
        </authorList>
    </citation>
    <scope>NUCLEOTIDE SEQUENCE [LARGE SCALE GENOMIC DNA]</scope>
    <source>
        <strain evidence="5">KCTC 23107</strain>
    </source>
</reference>
<evidence type="ECO:0000313" key="5">
    <source>
        <dbReference type="Proteomes" id="UP000219465"/>
    </source>
</evidence>
<dbReference type="Gene3D" id="1.10.357.10">
    <property type="entry name" value="Tetracycline Repressor, domain 2"/>
    <property type="match status" value="1"/>
</dbReference>
<dbReference type="PROSITE" id="PS50977">
    <property type="entry name" value="HTH_TETR_2"/>
    <property type="match status" value="1"/>
</dbReference>
<dbReference type="Proteomes" id="UP000219465">
    <property type="component" value="Unassembled WGS sequence"/>
</dbReference>
<dbReference type="EMBL" id="OCPC01000002">
    <property type="protein sequence ID" value="SOE16870.1"/>
    <property type="molecule type" value="Genomic_DNA"/>
</dbReference>
<dbReference type="RefSeq" id="WP_097107003.1">
    <property type="nucleotide sequence ID" value="NZ_OCPC01000002.1"/>
</dbReference>
<sequence>MATKQTLTPEDWIKAAFKLLTSAGPKAIRVDYLCKELGVTKGSFYWHFEDLAALRAAMVEHWRRIATSDVIASMVSPELSPRDLFIRFIEDILQVPTREYGGPMTEVAIRHWAAGDEAVQTVVRDADTERLAFLTLQMRGAGLTGPEARSRATLIYATLVGLKQLTGEPALPRMDIPGFVDAMLRPSPASAAAIQAALVTTAATARAPEPEPEPELEVQ</sequence>
<accession>A0A286I9U6</accession>
<gene>
    <name evidence="4" type="ORF">SAMN05877838_1755</name>
</gene>
<evidence type="ECO:0000256" key="2">
    <source>
        <dbReference type="PROSITE-ProRule" id="PRU00335"/>
    </source>
</evidence>